<dbReference type="PANTHER" id="PTHR21231">
    <property type="entry name" value="XPA-BINDING PROTEIN 1-RELATED"/>
    <property type="match status" value="1"/>
</dbReference>
<evidence type="ECO:0000256" key="12">
    <source>
        <dbReference type="ARBA" id="ARBA00083137"/>
    </source>
</evidence>
<comment type="subcellular location">
    <subcellularLocation>
        <location evidence="2">Cytoplasm</location>
    </subcellularLocation>
    <subcellularLocation>
        <location evidence="1">Nucleus</location>
    </subcellularLocation>
</comment>
<evidence type="ECO:0000259" key="14">
    <source>
        <dbReference type="PROSITE" id="PS50011"/>
    </source>
</evidence>
<dbReference type="PANTHER" id="PTHR21231:SF8">
    <property type="entry name" value="GPN-LOOP GTPASE 1"/>
    <property type="match status" value="1"/>
</dbReference>
<dbReference type="SUPFAM" id="SSF52540">
    <property type="entry name" value="P-loop containing nucleoside triphosphate hydrolases"/>
    <property type="match status" value="1"/>
</dbReference>
<dbReference type="InterPro" id="IPR011009">
    <property type="entry name" value="Kinase-like_dom_sf"/>
</dbReference>
<dbReference type="Pfam" id="PF00069">
    <property type="entry name" value="Pkinase"/>
    <property type="match status" value="1"/>
</dbReference>
<name>A0A9W6X4C9_9STRA</name>
<feature type="compositionally biased region" description="Low complexity" evidence="13">
    <location>
        <begin position="527"/>
        <end position="536"/>
    </location>
</feature>
<keyword evidence="8" id="KW-0175">Coiled coil</keyword>
<comment type="similarity">
    <text evidence="3">Belongs to the GPN-loop GTPase family.</text>
</comment>
<dbReference type="InterPro" id="IPR027417">
    <property type="entry name" value="P-loop_NTPase"/>
</dbReference>
<feature type="region of interest" description="Disordered" evidence="13">
    <location>
        <begin position="525"/>
        <end position="549"/>
    </location>
</feature>
<keyword evidence="16" id="KW-1185">Reference proteome</keyword>
<keyword evidence="6" id="KW-0547">Nucleotide-binding</keyword>
<feature type="compositionally biased region" description="Low complexity" evidence="13">
    <location>
        <begin position="13"/>
        <end position="152"/>
    </location>
</feature>
<dbReference type="OrthoDB" id="243313at2759"/>
<evidence type="ECO:0000256" key="1">
    <source>
        <dbReference type="ARBA" id="ARBA00004123"/>
    </source>
</evidence>
<evidence type="ECO:0000256" key="3">
    <source>
        <dbReference type="ARBA" id="ARBA00005290"/>
    </source>
</evidence>
<organism evidence="15 16">
    <name type="scientific">Phytophthora fragariaefolia</name>
    <dbReference type="NCBI Taxonomy" id="1490495"/>
    <lineage>
        <taxon>Eukaryota</taxon>
        <taxon>Sar</taxon>
        <taxon>Stramenopiles</taxon>
        <taxon>Oomycota</taxon>
        <taxon>Peronosporomycetes</taxon>
        <taxon>Peronosporales</taxon>
        <taxon>Peronosporaceae</taxon>
        <taxon>Phytophthora</taxon>
    </lineage>
</organism>
<dbReference type="InterPro" id="IPR004130">
    <property type="entry name" value="Gpn"/>
</dbReference>
<dbReference type="AlphaFoldDB" id="A0A9W6X4C9"/>
<dbReference type="EMBL" id="BSXT01000607">
    <property type="protein sequence ID" value="GMF30902.1"/>
    <property type="molecule type" value="Genomic_DNA"/>
</dbReference>
<evidence type="ECO:0000256" key="11">
    <source>
        <dbReference type="ARBA" id="ARBA00055682"/>
    </source>
</evidence>
<dbReference type="Gene3D" id="1.10.510.10">
    <property type="entry name" value="Transferase(Phosphotransferase) domain 1"/>
    <property type="match status" value="1"/>
</dbReference>
<evidence type="ECO:0000313" key="16">
    <source>
        <dbReference type="Proteomes" id="UP001165121"/>
    </source>
</evidence>
<dbReference type="GO" id="GO:0004672">
    <property type="term" value="F:protein kinase activity"/>
    <property type="evidence" value="ECO:0007669"/>
    <property type="project" value="InterPro"/>
</dbReference>
<evidence type="ECO:0000313" key="15">
    <source>
        <dbReference type="EMBL" id="GMF30902.1"/>
    </source>
</evidence>
<evidence type="ECO:0000256" key="13">
    <source>
        <dbReference type="SAM" id="MobiDB-lite"/>
    </source>
</evidence>
<evidence type="ECO:0000256" key="7">
    <source>
        <dbReference type="ARBA" id="ARBA00022801"/>
    </source>
</evidence>
<evidence type="ECO:0000256" key="4">
    <source>
        <dbReference type="ARBA" id="ARBA00014579"/>
    </source>
</evidence>
<comment type="function">
    <text evidence="11">Small GTPase required for proper nuclear import of RNA polymerase II (RNAPII). May act at an RNAP assembly step prior to nuclear import.</text>
</comment>
<gene>
    <name evidence="15" type="ORF">Pfra01_000694600</name>
</gene>
<sequence length="864" mass="93278">MSLLDTASDIITGTADTLTGTSSTPTPTTRTPTPTTRTPTPTTRTPTLTTRTPTPTTRTPTPTTRTPTPTTWTPTTTAPTATITSAPAAPTATSYASTTESSTPTSTTAVTTAVAEAQSTSAPASSSTSSSSFTSETPAPASASASANASTTVIVNVDSHSGDNDASSGVTVAENTSEGELLSKLVTSTTSTGRTVNLDSTANLDSTFHFESSAVSATTKKSTKSKSNLWEDEAILAARIPMEKLIRKELVSEGGHGEVYHGLYRGECVAIKVLRQEKRKDMRQLTIFLSEIKMMSSVEHPRIVRFVGVAWDAPSDLSAISEFMSGGDLFALLRRVERVEHRAQGFDVDKAKIALHVAQALTYLHSLEPVILHRDLKSMNILLSSDWDAKLTDFGVSRKWTEDTMTAGVGTRRWMAPEVMMGKRYDSSADIFSFGVVLSELDSHQPPYASALASMTSESGEKVTETALMEMVAMGRVRVEFSPNAAAALARLGHACVDLDPKARPSAGEVHYQLQKLLRRYQKDSMATHAPAEAEATPPPAPAADPNLPRMYPRPVTVLVIGMAGSGKTTLLQRLAAYGVDAGLRNYVVNLDPAVRKTGYTANVDIRDTVDYKQVMKEYGLGPNGAIMTSLNLFATRFDQVVDLLGKRSDDLDYAIVDTPGQIEAFTWSASGQIITESLASTFPSVIVYVVDTPRTASPNTFMSNMLYACSILYKLKLPFVVVFNKIDVLRHDFATEWMTDFEAFQTALDDAQDDSYMGSLSRSLSLVLEEFYNNLTSVGVSAATGEGMPEFFAAVDKAAKQYEDEYLPDLLARIQQQKQRQRDQQEATLASVMQDMDISAHRDVELPIPSAATPSAAGERTDL</sequence>
<dbReference type="CDD" id="cd17870">
    <property type="entry name" value="GPN1"/>
    <property type="match status" value="1"/>
</dbReference>
<dbReference type="InterPro" id="IPR000719">
    <property type="entry name" value="Prot_kinase_dom"/>
</dbReference>
<evidence type="ECO:0000256" key="6">
    <source>
        <dbReference type="ARBA" id="ARBA00022741"/>
    </source>
</evidence>
<dbReference type="GO" id="GO:0005737">
    <property type="term" value="C:cytoplasm"/>
    <property type="evidence" value="ECO:0007669"/>
    <property type="project" value="UniProtKB-SubCell"/>
</dbReference>
<proteinExistence type="inferred from homology"/>
<reference evidence="15" key="1">
    <citation type="submission" date="2023-04" db="EMBL/GenBank/DDBJ databases">
        <title>Phytophthora fragariaefolia NBRC 109709.</title>
        <authorList>
            <person name="Ichikawa N."/>
            <person name="Sato H."/>
            <person name="Tonouchi N."/>
        </authorList>
    </citation>
    <scope>NUCLEOTIDE SEQUENCE</scope>
    <source>
        <strain evidence="15">NBRC 109709</strain>
    </source>
</reference>
<feature type="region of interest" description="Disordered" evidence="13">
    <location>
        <begin position="843"/>
        <end position="864"/>
    </location>
</feature>
<evidence type="ECO:0000256" key="10">
    <source>
        <dbReference type="ARBA" id="ARBA00023242"/>
    </source>
</evidence>
<dbReference type="Gene3D" id="3.40.50.300">
    <property type="entry name" value="P-loop containing nucleotide triphosphate hydrolases"/>
    <property type="match status" value="1"/>
</dbReference>
<keyword evidence="7" id="KW-0378">Hydrolase</keyword>
<dbReference type="GO" id="GO:0005634">
    <property type="term" value="C:nucleus"/>
    <property type="evidence" value="ECO:0007669"/>
    <property type="project" value="UniProtKB-SubCell"/>
</dbReference>
<dbReference type="InterPro" id="IPR008271">
    <property type="entry name" value="Ser/Thr_kinase_AS"/>
</dbReference>
<feature type="compositionally biased region" description="Polar residues" evidence="13">
    <location>
        <begin position="164"/>
        <end position="177"/>
    </location>
</feature>
<keyword evidence="10" id="KW-0539">Nucleus</keyword>
<keyword evidence="5" id="KW-0963">Cytoplasm</keyword>
<dbReference type="SUPFAM" id="SSF56112">
    <property type="entry name" value="Protein kinase-like (PK-like)"/>
    <property type="match status" value="1"/>
</dbReference>
<feature type="region of interest" description="Disordered" evidence="13">
    <location>
        <begin position="13"/>
        <end position="177"/>
    </location>
</feature>
<dbReference type="GO" id="GO:0003924">
    <property type="term" value="F:GTPase activity"/>
    <property type="evidence" value="ECO:0007669"/>
    <property type="project" value="InterPro"/>
</dbReference>
<dbReference type="Gene3D" id="3.30.200.20">
    <property type="entry name" value="Phosphorylase Kinase, domain 1"/>
    <property type="match status" value="1"/>
</dbReference>
<dbReference type="SMART" id="SM00220">
    <property type="entry name" value="S_TKc"/>
    <property type="match status" value="1"/>
</dbReference>
<evidence type="ECO:0000256" key="8">
    <source>
        <dbReference type="ARBA" id="ARBA00023054"/>
    </source>
</evidence>
<dbReference type="FunFam" id="3.40.50.300:FF:000888">
    <property type="entry name" value="GPN-loop GTPase 1"/>
    <property type="match status" value="1"/>
</dbReference>
<dbReference type="Pfam" id="PF03029">
    <property type="entry name" value="ATP_bind_1"/>
    <property type="match status" value="1"/>
</dbReference>
<dbReference type="PROSITE" id="PS50011">
    <property type="entry name" value="PROTEIN_KINASE_DOM"/>
    <property type="match status" value="1"/>
</dbReference>
<protein>
    <recommendedName>
        <fullName evidence="4">GPN-loop GTPase 1</fullName>
    </recommendedName>
    <alternativeName>
        <fullName evidence="12">XPA-binding protein 1 homolog</fullName>
    </alternativeName>
</protein>
<dbReference type="PROSITE" id="PS00108">
    <property type="entry name" value="PROTEIN_KINASE_ST"/>
    <property type="match status" value="1"/>
</dbReference>
<accession>A0A9W6X4C9</accession>
<feature type="domain" description="Protein kinase" evidence="14">
    <location>
        <begin position="245"/>
        <end position="514"/>
    </location>
</feature>
<dbReference type="InterPro" id="IPR030230">
    <property type="entry name" value="Gpn1/Npa3/XAB1"/>
</dbReference>
<dbReference type="GO" id="GO:0005525">
    <property type="term" value="F:GTP binding"/>
    <property type="evidence" value="ECO:0007669"/>
    <property type="project" value="UniProtKB-KW"/>
</dbReference>
<evidence type="ECO:0000256" key="9">
    <source>
        <dbReference type="ARBA" id="ARBA00023134"/>
    </source>
</evidence>
<dbReference type="GO" id="GO:0005524">
    <property type="term" value="F:ATP binding"/>
    <property type="evidence" value="ECO:0007669"/>
    <property type="project" value="InterPro"/>
</dbReference>
<evidence type="ECO:0000256" key="2">
    <source>
        <dbReference type="ARBA" id="ARBA00004496"/>
    </source>
</evidence>
<dbReference type="Proteomes" id="UP001165121">
    <property type="component" value="Unassembled WGS sequence"/>
</dbReference>
<keyword evidence="9" id="KW-0342">GTP-binding</keyword>
<comment type="caution">
    <text evidence="15">The sequence shown here is derived from an EMBL/GenBank/DDBJ whole genome shotgun (WGS) entry which is preliminary data.</text>
</comment>
<evidence type="ECO:0000256" key="5">
    <source>
        <dbReference type="ARBA" id="ARBA00022490"/>
    </source>
</evidence>